<organism evidence="2 3">
    <name type="scientific">Aerosakkonema funiforme FACHB-1375</name>
    <dbReference type="NCBI Taxonomy" id="2949571"/>
    <lineage>
        <taxon>Bacteria</taxon>
        <taxon>Bacillati</taxon>
        <taxon>Cyanobacteriota</taxon>
        <taxon>Cyanophyceae</taxon>
        <taxon>Oscillatoriophycideae</taxon>
        <taxon>Aerosakkonematales</taxon>
        <taxon>Aerosakkonemataceae</taxon>
        <taxon>Aerosakkonema</taxon>
    </lineage>
</organism>
<gene>
    <name evidence="2" type="ORF">H6G03_12690</name>
</gene>
<evidence type="ECO:0000259" key="1">
    <source>
        <dbReference type="Pfam" id="PF01636"/>
    </source>
</evidence>
<dbReference type="SUPFAM" id="SSF56112">
    <property type="entry name" value="Protein kinase-like (PK-like)"/>
    <property type="match status" value="1"/>
</dbReference>
<keyword evidence="3" id="KW-1185">Reference proteome</keyword>
<dbReference type="Proteomes" id="UP000641646">
    <property type="component" value="Unassembled WGS sequence"/>
</dbReference>
<accession>A0A926VDN6</accession>
<name>A0A926VDN6_9CYAN</name>
<dbReference type="Pfam" id="PF01636">
    <property type="entry name" value="APH"/>
    <property type="match status" value="1"/>
</dbReference>
<dbReference type="AlphaFoldDB" id="A0A926VDN6"/>
<dbReference type="InterPro" id="IPR011009">
    <property type="entry name" value="Kinase-like_dom_sf"/>
</dbReference>
<sequence>MNSFLLSSQNVFEYLTRFAICSQSDRDLSKVELKVAKNFNLLLSLPDDRKLLVKQERYNKEGKTAGEFFNEWRMQEFLQQSPELSYLRPLLPEVLNFDAENAIIVFNYLNDYRDLAKFYAKEKVFPTAIASAIGAIIAAIHRATLDRQDYRDFFTQNRQGVASYRITDSVRKLDRITPEIFGQVPADGIKFFTLYQRYESLRTAIAELIASYEPCCLTHNDLKLNNILLHDDWEQALLKAEPSESSIVRLIDWERCNWGDPALDLGTIIASYLQIWLISLVVSKAIEMEESLRMAMIPLEQIQPSIAALVSAYFGNFPEIRERRPDFLKRVMQFAGIGLITQIQSQIQYQKTFGNTGICTLQVAKGLLSRPEQSMATVFGNAASEITGFIPAIA</sequence>
<dbReference type="Gene3D" id="3.90.1200.10">
    <property type="match status" value="1"/>
</dbReference>
<dbReference type="RefSeq" id="WP_190464761.1">
    <property type="nucleotide sequence ID" value="NZ_JACJPW010000028.1"/>
</dbReference>
<dbReference type="InterPro" id="IPR002575">
    <property type="entry name" value="Aminoglycoside_PTrfase"/>
</dbReference>
<dbReference type="EMBL" id="JACJPW010000028">
    <property type="protein sequence ID" value="MBD2181951.1"/>
    <property type="molecule type" value="Genomic_DNA"/>
</dbReference>
<evidence type="ECO:0000313" key="3">
    <source>
        <dbReference type="Proteomes" id="UP000641646"/>
    </source>
</evidence>
<reference evidence="2" key="1">
    <citation type="journal article" date="2015" name="ISME J.">
        <title>Draft Genome Sequence of Streptomyces incarnatus NRRL8089, which Produces the Nucleoside Antibiotic Sinefungin.</title>
        <authorList>
            <person name="Oshima K."/>
            <person name="Hattori M."/>
            <person name="Shimizu H."/>
            <person name="Fukuda K."/>
            <person name="Nemoto M."/>
            <person name="Inagaki K."/>
            <person name="Tamura T."/>
        </authorList>
    </citation>
    <scope>NUCLEOTIDE SEQUENCE</scope>
    <source>
        <strain evidence="2">FACHB-1375</strain>
    </source>
</reference>
<protein>
    <submittedName>
        <fullName evidence="2">Phosphotransferase</fullName>
    </submittedName>
</protein>
<feature type="domain" description="Aminoglycoside phosphotransferase" evidence="1">
    <location>
        <begin position="90"/>
        <end position="271"/>
    </location>
</feature>
<dbReference type="PANTHER" id="PTHR21310">
    <property type="entry name" value="AMINOGLYCOSIDE PHOSPHOTRANSFERASE-RELATED-RELATED"/>
    <property type="match status" value="1"/>
</dbReference>
<reference evidence="2" key="2">
    <citation type="submission" date="2020-08" db="EMBL/GenBank/DDBJ databases">
        <authorList>
            <person name="Chen M."/>
            <person name="Teng W."/>
            <person name="Zhao L."/>
            <person name="Hu C."/>
            <person name="Zhou Y."/>
            <person name="Han B."/>
            <person name="Song L."/>
            <person name="Shu W."/>
        </authorList>
    </citation>
    <scope>NUCLEOTIDE SEQUENCE</scope>
    <source>
        <strain evidence="2">FACHB-1375</strain>
    </source>
</reference>
<proteinExistence type="predicted"/>
<comment type="caution">
    <text evidence="2">The sequence shown here is derived from an EMBL/GenBank/DDBJ whole genome shotgun (WGS) entry which is preliminary data.</text>
</comment>
<dbReference type="InterPro" id="IPR051678">
    <property type="entry name" value="AGP_Transferase"/>
</dbReference>
<evidence type="ECO:0000313" key="2">
    <source>
        <dbReference type="EMBL" id="MBD2181951.1"/>
    </source>
</evidence>